<keyword evidence="1" id="KW-0472">Membrane</keyword>
<gene>
    <name evidence="2" type="ORF">SMC1_01635</name>
</gene>
<dbReference type="OrthoDB" id="9808757at2"/>
<dbReference type="AlphaFoldDB" id="A0A398DZ26"/>
<reference evidence="2 3" key="1">
    <citation type="submission" date="2018-09" db="EMBL/GenBank/DDBJ databases">
        <title>Discovery and Ecogenomic Context for Candidatus Cryosericales, a Global Caldiserica Order Active in Thawing Permafrost.</title>
        <authorList>
            <person name="Martinez M.A."/>
            <person name="Woodcroft B.J."/>
            <person name="Ignacio Espinoza J.C."/>
            <person name="Zayed A."/>
            <person name="Singleton C.M."/>
            <person name="Boyd J."/>
            <person name="Li Y.-F."/>
            <person name="Purvine S."/>
            <person name="Maughan H."/>
            <person name="Hodgkins S.B."/>
            <person name="Anderson D."/>
            <person name="Sederholm M."/>
            <person name="Temperton B."/>
            <person name="Saleska S.R."/>
            <person name="Tyson G.W."/>
            <person name="Rich V.I."/>
        </authorList>
    </citation>
    <scope>NUCLEOTIDE SEQUENCE [LARGE SCALE GENOMIC DNA]</scope>
    <source>
        <strain evidence="2 3">SMC1</strain>
    </source>
</reference>
<dbReference type="Proteomes" id="UP000266113">
    <property type="component" value="Unassembled WGS sequence"/>
</dbReference>
<proteinExistence type="predicted"/>
<keyword evidence="1" id="KW-1133">Transmembrane helix</keyword>
<feature type="transmembrane region" description="Helical" evidence="1">
    <location>
        <begin position="21"/>
        <end position="44"/>
    </location>
</feature>
<keyword evidence="3" id="KW-1185">Reference proteome</keyword>
<evidence type="ECO:0000313" key="2">
    <source>
        <dbReference type="EMBL" id="RIE17428.1"/>
    </source>
</evidence>
<evidence type="ECO:0000313" key="3">
    <source>
        <dbReference type="Proteomes" id="UP000266113"/>
    </source>
</evidence>
<dbReference type="EMBL" id="QXIY01000004">
    <property type="protein sequence ID" value="RIE17428.1"/>
    <property type="molecule type" value="Genomic_DNA"/>
</dbReference>
<protein>
    <submittedName>
        <fullName evidence="2">Uncharacterized protein</fullName>
    </submittedName>
</protein>
<dbReference type="InterPro" id="IPR027304">
    <property type="entry name" value="Trigger_fact/SurA_dom_sf"/>
</dbReference>
<dbReference type="RefSeq" id="WP_119085071.1">
    <property type="nucleotide sequence ID" value="NZ_QXIY01000004.1"/>
</dbReference>
<name>A0A398DZ26_9BACT</name>
<comment type="caution">
    <text evidence="2">The sequence shown here is derived from an EMBL/GenBank/DDBJ whole genome shotgun (WGS) entry which is preliminary data.</text>
</comment>
<evidence type="ECO:0000256" key="1">
    <source>
        <dbReference type="SAM" id="Phobius"/>
    </source>
</evidence>
<keyword evidence="1" id="KW-0812">Transmembrane</keyword>
<organism evidence="2 3">
    <name type="scientific">Candidatus Cryosericum septentrionale</name>
    <dbReference type="NCBI Taxonomy" id="2290913"/>
    <lineage>
        <taxon>Bacteria</taxon>
        <taxon>Pseudomonadati</taxon>
        <taxon>Caldisericota/Cryosericota group</taxon>
        <taxon>Candidatus Cryosericota</taxon>
        <taxon>Candidatus Cryosericia</taxon>
        <taxon>Candidatus Cryosericales</taxon>
        <taxon>Candidatus Cryosericaceae</taxon>
        <taxon>Candidatus Cryosericum</taxon>
    </lineage>
</organism>
<accession>A0A398DZ26</accession>
<sequence>MLAKDGIDSSRKPTVQARPRTRLTAFIIVASLLLVALVVAIVAVPVAGSRNVAFYVNGKPVTEEHVSAMIVDLPFDETSDHYNARVDLGDPSDPKTQYLAAGLKTEAIQRLIVMHAQSDEALRLGIVVSPSAIDTAVEAYVNNHASPDDTTETARLRSPDMRSYIQLWATSKAYEESLTKDATVSSAKVHEYFATWGWNYTDTAGHQLTFEQASARLAKDALANKKFQLILENRAQLLKKENSLVSGDTRYKQFMRWWDIMFDIQVPDSLEILKVDTGS</sequence>
<dbReference type="SUPFAM" id="SSF109998">
    <property type="entry name" value="Triger factor/SurA peptide-binding domain-like"/>
    <property type="match status" value="1"/>
</dbReference>